<keyword evidence="5" id="KW-0862">Zinc</keyword>
<accession>A0A3B0S4K0</accession>
<dbReference type="GO" id="GO:0006508">
    <property type="term" value="P:proteolysis"/>
    <property type="evidence" value="ECO:0007669"/>
    <property type="project" value="UniProtKB-KW"/>
</dbReference>
<dbReference type="InterPro" id="IPR002933">
    <property type="entry name" value="Peptidase_M20"/>
</dbReference>
<dbReference type="GO" id="GO:0046872">
    <property type="term" value="F:metal ion binding"/>
    <property type="evidence" value="ECO:0007669"/>
    <property type="project" value="UniProtKB-KW"/>
</dbReference>
<reference evidence="7" key="1">
    <citation type="submission" date="2018-06" db="EMBL/GenBank/DDBJ databases">
        <authorList>
            <person name="Zhirakovskaya E."/>
        </authorList>
    </citation>
    <scope>NUCLEOTIDE SEQUENCE</scope>
</reference>
<keyword evidence="4" id="KW-0378">Hydrolase</keyword>
<dbReference type="SUPFAM" id="SSF53187">
    <property type="entry name" value="Zn-dependent exopeptidases"/>
    <property type="match status" value="1"/>
</dbReference>
<comment type="similarity">
    <text evidence="1">Belongs to the peptidase M20A family.</text>
</comment>
<evidence type="ECO:0000256" key="3">
    <source>
        <dbReference type="ARBA" id="ARBA00022723"/>
    </source>
</evidence>
<evidence type="ECO:0000259" key="6">
    <source>
        <dbReference type="Pfam" id="PF07687"/>
    </source>
</evidence>
<dbReference type="InterPro" id="IPR036264">
    <property type="entry name" value="Bact_exopeptidase_dim_dom"/>
</dbReference>
<dbReference type="EMBL" id="UOEI01000035">
    <property type="protein sequence ID" value="VAV90305.1"/>
    <property type="molecule type" value="Genomic_DNA"/>
</dbReference>
<evidence type="ECO:0000256" key="5">
    <source>
        <dbReference type="ARBA" id="ARBA00022833"/>
    </source>
</evidence>
<protein>
    <recommendedName>
        <fullName evidence="6">Peptidase M20 dimerisation domain-containing protein</fullName>
    </recommendedName>
</protein>
<evidence type="ECO:0000256" key="2">
    <source>
        <dbReference type="ARBA" id="ARBA00022670"/>
    </source>
</evidence>
<dbReference type="PANTHER" id="PTHR45962">
    <property type="entry name" value="N-FATTY-ACYL-AMINO ACID SYNTHASE/HYDROLASE PM20D1"/>
    <property type="match status" value="1"/>
</dbReference>
<dbReference type="SUPFAM" id="SSF55031">
    <property type="entry name" value="Bacterial exopeptidase dimerisation domain"/>
    <property type="match status" value="1"/>
</dbReference>
<dbReference type="FunFam" id="3.40.630.10:FF:000027">
    <property type="entry name" value="N-fatty-acyl-amino acid synthase/hydrolase PM20D1"/>
    <property type="match status" value="1"/>
</dbReference>
<dbReference type="GO" id="GO:0008233">
    <property type="term" value="F:peptidase activity"/>
    <property type="evidence" value="ECO:0007669"/>
    <property type="project" value="UniProtKB-KW"/>
</dbReference>
<dbReference type="PANTHER" id="PTHR45962:SF1">
    <property type="entry name" value="N-FATTY-ACYL-AMINO ACID SYNTHASE_HYDROLASE PM20D1"/>
    <property type="match status" value="1"/>
</dbReference>
<dbReference type="Pfam" id="PF01546">
    <property type="entry name" value="Peptidase_M20"/>
    <property type="match status" value="1"/>
</dbReference>
<evidence type="ECO:0000256" key="1">
    <source>
        <dbReference type="ARBA" id="ARBA00006247"/>
    </source>
</evidence>
<organism evidence="7">
    <name type="scientific">hydrothermal vent metagenome</name>
    <dbReference type="NCBI Taxonomy" id="652676"/>
    <lineage>
        <taxon>unclassified sequences</taxon>
        <taxon>metagenomes</taxon>
        <taxon>ecological metagenomes</taxon>
    </lineage>
</organism>
<keyword evidence="3" id="KW-0479">Metal-binding</keyword>
<dbReference type="AlphaFoldDB" id="A0A3B0S4K0"/>
<evidence type="ECO:0000256" key="4">
    <source>
        <dbReference type="ARBA" id="ARBA00022801"/>
    </source>
</evidence>
<evidence type="ECO:0000313" key="7">
    <source>
        <dbReference type="EMBL" id="VAV90305.1"/>
    </source>
</evidence>
<dbReference type="Gene3D" id="3.30.70.360">
    <property type="match status" value="1"/>
</dbReference>
<dbReference type="InterPro" id="IPR047177">
    <property type="entry name" value="Pept_M20A"/>
</dbReference>
<dbReference type="Gene3D" id="3.40.630.10">
    <property type="entry name" value="Zn peptidases"/>
    <property type="match status" value="1"/>
</dbReference>
<name>A0A3B0S4K0_9ZZZZ</name>
<keyword evidence="2" id="KW-0645">Protease</keyword>
<dbReference type="Pfam" id="PF07687">
    <property type="entry name" value="M20_dimer"/>
    <property type="match status" value="1"/>
</dbReference>
<sequence length="495" mass="53007">MRRRTKIAIAATSAATGAAAIAARAAGKYCTEVGDQTAMRDRAARVGEPGVDGDAFLHHLAEAIRITTVVYVERDRNDPQDIYAIHEFLAATYPRTHERCTVETVNDLSLLYTWHGTDPKADPILVMAHMDVVPIEPGTEDDWAVDPFSGAIVDGYLWGRGALDDKGPMIAIMEAVEHLVDDGFEPTRSVMITFGHDEELGGAHGAANVARLLTERGVHPWFVVDEGGAVADSLPPLTESQVALVKTAEKGYVDLELTATADGGHSSIPPRTTAIGALSQAIHRLESHPAPAHIDILEPMFEALGPYLDPKLRPILTNLKVTGPIVTKLMSARPSTDATIRTSTAVTMISGGVKPNVLPQEARAVVNFRIIPGESIASTVEHVRRVVGTGIAIEPYGEMRAEPSAVSSTASEAWQVLETSIEETFPEAVVAPWTLTGATDSRYFADIAGDIYGFAPFTGDVDATFGSIHGTGERIRISDAEAAVSFFCRLIRNAS</sequence>
<dbReference type="PROSITE" id="PS00758">
    <property type="entry name" value="ARGE_DAPE_CPG2_1"/>
    <property type="match status" value="1"/>
</dbReference>
<dbReference type="InterPro" id="IPR001261">
    <property type="entry name" value="ArgE/DapE_CS"/>
</dbReference>
<dbReference type="Gene3D" id="1.10.150.900">
    <property type="match status" value="1"/>
</dbReference>
<gene>
    <name evidence="7" type="ORF">MNBD_ACTINO01-1701</name>
</gene>
<dbReference type="InterPro" id="IPR011650">
    <property type="entry name" value="Peptidase_M20_dimer"/>
</dbReference>
<feature type="domain" description="Peptidase M20 dimerisation" evidence="6">
    <location>
        <begin position="247"/>
        <end position="387"/>
    </location>
</feature>
<proteinExistence type="inferred from homology"/>